<sequence>MAVMDDSPNDHTRLLRMTLAMTEEALLKRWELGQDLVLGLEQARDLIEAELAELEGGGDARLPGF</sequence>
<keyword evidence="2" id="KW-1185">Reference proteome</keyword>
<comment type="caution">
    <text evidence="1">The sequence shown here is derived from an EMBL/GenBank/DDBJ whole genome shotgun (WGS) entry which is preliminary data.</text>
</comment>
<accession>A0ABN1THM2</accession>
<protein>
    <submittedName>
        <fullName evidence="1">Uncharacterized protein</fullName>
    </submittedName>
</protein>
<evidence type="ECO:0000313" key="1">
    <source>
        <dbReference type="EMBL" id="GAA1080150.1"/>
    </source>
</evidence>
<dbReference type="Proteomes" id="UP001500033">
    <property type="component" value="Unassembled WGS sequence"/>
</dbReference>
<organism evidence="1 2">
    <name type="scientific">Streptomyces rhizosphaericus</name>
    <dbReference type="NCBI Taxonomy" id="114699"/>
    <lineage>
        <taxon>Bacteria</taxon>
        <taxon>Bacillati</taxon>
        <taxon>Actinomycetota</taxon>
        <taxon>Actinomycetes</taxon>
        <taxon>Kitasatosporales</taxon>
        <taxon>Streptomycetaceae</taxon>
        <taxon>Streptomyces</taxon>
        <taxon>Streptomyces violaceusniger group</taxon>
    </lineage>
</organism>
<name>A0ABN1THM2_9ACTN</name>
<proteinExistence type="predicted"/>
<reference evidence="1 2" key="1">
    <citation type="journal article" date="2019" name="Int. J. Syst. Evol. Microbiol.">
        <title>The Global Catalogue of Microorganisms (GCM) 10K type strain sequencing project: providing services to taxonomists for standard genome sequencing and annotation.</title>
        <authorList>
            <consortium name="The Broad Institute Genomics Platform"/>
            <consortium name="The Broad Institute Genome Sequencing Center for Infectious Disease"/>
            <person name="Wu L."/>
            <person name="Ma J."/>
        </authorList>
    </citation>
    <scope>NUCLEOTIDE SEQUENCE [LARGE SCALE GENOMIC DNA]</scope>
    <source>
        <strain evidence="1 2">JCM 11445</strain>
    </source>
</reference>
<dbReference type="EMBL" id="BAAAIE010000760">
    <property type="protein sequence ID" value="GAA1080150.1"/>
    <property type="molecule type" value="Genomic_DNA"/>
</dbReference>
<gene>
    <name evidence="1" type="ORF">GCM10009576_099790</name>
</gene>
<evidence type="ECO:0000313" key="2">
    <source>
        <dbReference type="Proteomes" id="UP001500033"/>
    </source>
</evidence>